<dbReference type="EMBL" id="GBRH01203873">
    <property type="protein sequence ID" value="JAD94022.1"/>
    <property type="molecule type" value="Transcribed_RNA"/>
</dbReference>
<reference evidence="1" key="1">
    <citation type="submission" date="2014-09" db="EMBL/GenBank/DDBJ databases">
        <authorList>
            <person name="Magalhaes I.L.F."/>
            <person name="Oliveira U."/>
            <person name="Santos F.R."/>
            <person name="Vidigal T.H.D.A."/>
            <person name="Brescovit A.D."/>
            <person name="Santos A.J."/>
        </authorList>
    </citation>
    <scope>NUCLEOTIDE SEQUENCE</scope>
    <source>
        <tissue evidence="1">Shoot tissue taken approximately 20 cm above the soil surface</tissue>
    </source>
</reference>
<name>A0A0A9EDB4_ARUDO</name>
<proteinExistence type="predicted"/>
<accession>A0A0A9EDB4</accession>
<reference evidence="1" key="2">
    <citation type="journal article" date="2015" name="Data Brief">
        <title>Shoot transcriptome of the giant reed, Arundo donax.</title>
        <authorList>
            <person name="Barrero R.A."/>
            <person name="Guerrero F.D."/>
            <person name="Moolhuijzen P."/>
            <person name="Goolsby J.A."/>
            <person name="Tidwell J."/>
            <person name="Bellgard S.E."/>
            <person name="Bellgard M.I."/>
        </authorList>
    </citation>
    <scope>NUCLEOTIDE SEQUENCE</scope>
    <source>
        <tissue evidence="1">Shoot tissue taken approximately 20 cm above the soil surface</tissue>
    </source>
</reference>
<organism evidence="1">
    <name type="scientific">Arundo donax</name>
    <name type="common">Giant reed</name>
    <name type="synonym">Donax arundinaceus</name>
    <dbReference type="NCBI Taxonomy" id="35708"/>
    <lineage>
        <taxon>Eukaryota</taxon>
        <taxon>Viridiplantae</taxon>
        <taxon>Streptophyta</taxon>
        <taxon>Embryophyta</taxon>
        <taxon>Tracheophyta</taxon>
        <taxon>Spermatophyta</taxon>
        <taxon>Magnoliopsida</taxon>
        <taxon>Liliopsida</taxon>
        <taxon>Poales</taxon>
        <taxon>Poaceae</taxon>
        <taxon>PACMAD clade</taxon>
        <taxon>Arundinoideae</taxon>
        <taxon>Arundineae</taxon>
        <taxon>Arundo</taxon>
    </lineage>
</organism>
<protein>
    <submittedName>
        <fullName evidence="1">Uncharacterized protein</fullName>
    </submittedName>
</protein>
<dbReference type="AlphaFoldDB" id="A0A0A9EDB4"/>
<evidence type="ECO:0000313" key="1">
    <source>
        <dbReference type="EMBL" id="JAD94022.1"/>
    </source>
</evidence>
<sequence length="47" mass="5370">MTFSGQKCDSCCFKRFPLSPTWRPSFHSVGTLTRMPIQGHTNFSSLF</sequence>